<dbReference type="PANTHER" id="PTHR16055">
    <property type="entry name" value="INTEGRATOR COMPLEX SUBUNIT 10"/>
    <property type="match status" value="1"/>
</dbReference>
<evidence type="ECO:0000256" key="2">
    <source>
        <dbReference type="ARBA" id="ARBA00010391"/>
    </source>
</evidence>
<proteinExistence type="inferred from homology"/>
<comment type="caution">
    <text evidence="5">The sequence shown here is derived from an EMBL/GenBank/DDBJ whole genome shotgun (WGS) entry which is preliminary data.</text>
</comment>
<dbReference type="GO" id="GO:0032039">
    <property type="term" value="C:integrator complex"/>
    <property type="evidence" value="ECO:0007669"/>
    <property type="project" value="InterPro"/>
</dbReference>
<evidence type="ECO:0000313" key="6">
    <source>
        <dbReference type="Proteomes" id="UP001142055"/>
    </source>
</evidence>
<sequence length="740" mass="86758">MATAMAPENIHIKYETYKMCKIEGNVKDAAIQFIDLFNVTSLQPVVPTPSQLRSKKAEFKEQQMQFIHLKQLFQYEMKFILYSIADEWSELSKENLNKYLQIDQSSVNDFQAELNFHKQLYLKLKKSDQVNCLTLFSNFYNENLEVEIDVLLYIIGKNYISSESLSECATMLIKIKQDLENRIIRDNCKNDNDPDWLMMNHLRQKYIFCILPTLFTSSALFDDKHLIQRYIFDSLKYFIEDFIFQKSNKQPISRKHEYEQKLIEIIRMYGSYNQWQLFKNSNDFNFSNGLESTMNLLSTYVDLINYRTESEALDLTANVKPRPENPEPILYYSLLLFVICFSSYVEIQSETVVVERLHTGFEDDKLYLTTHNKKRKLIQHYPQKPKLISSNKKQIDNLNVLTLLKNYFCSFLKNDFEKFLDHVNLRNNDQYIQLMADLSIKEGSYADVTRLFEFKSIAMNEMEIVNQVKYLMQMIMVYSKTNCGVLAIESIFNLVNLLPRFNQLHSFMKKPIATSVIVRCGSIDSNDSTTICSATVAGTTPSTLSYCDIDSYLEISKSNSTRHVILLPLTMDNILAYIIDVLVCKLKDSVIQTVRPFDISFGHMMVLCQYSWPYYYHMFQRMVTNIMTRLNSNTSLSLACKLTYSQFSTYIFNADIIEELTNLTDLYENLILDFNPITNDDPNQPLNMHSTRGVTRTYKEDIKNLLHKQMILSSNQLTNEMFINFIQIEMKQYFIQSLKS</sequence>
<dbReference type="EMBL" id="JAPWDV010000001">
    <property type="protein sequence ID" value="KAJ6221932.1"/>
    <property type="molecule type" value="Genomic_DNA"/>
</dbReference>
<evidence type="ECO:0000313" key="5">
    <source>
        <dbReference type="EMBL" id="KAJ6221932.1"/>
    </source>
</evidence>
<evidence type="ECO:0000256" key="3">
    <source>
        <dbReference type="ARBA" id="ARBA00016811"/>
    </source>
</evidence>
<gene>
    <name evidence="5" type="ORF">RDWZM_000477</name>
</gene>
<dbReference type="PANTHER" id="PTHR16055:SF2">
    <property type="entry name" value="INTEGRATOR COMPLEX SUBUNIT 10"/>
    <property type="match status" value="1"/>
</dbReference>
<comment type="similarity">
    <text evidence="2">Belongs to the Integrator subunit 10 family.</text>
</comment>
<reference evidence="5" key="1">
    <citation type="submission" date="2022-12" db="EMBL/GenBank/DDBJ databases">
        <title>Genome assemblies of Blomia tropicalis.</title>
        <authorList>
            <person name="Cui Y."/>
        </authorList>
    </citation>
    <scope>NUCLEOTIDE SEQUENCE</scope>
    <source>
        <tissue evidence="5">Adult mites</tissue>
    </source>
</reference>
<dbReference type="AlphaFoldDB" id="A0A9Q0MA58"/>
<evidence type="ECO:0000256" key="4">
    <source>
        <dbReference type="ARBA" id="ARBA00023242"/>
    </source>
</evidence>
<organism evidence="5 6">
    <name type="scientific">Blomia tropicalis</name>
    <name type="common">Mite</name>
    <dbReference type="NCBI Taxonomy" id="40697"/>
    <lineage>
        <taxon>Eukaryota</taxon>
        <taxon>Metazoa</taxon>
        <taxon>Ecdysozoa</taxon>
        <taxon>Arthropoda</taxon>
        <taxon>Chelicerata</taxon>
        <taxon>Arachnida</taxon>
        <taxon>Acari</taxon>
        <taxon>Acariformes</taxon>
        <taxon>Sarcoptiformes</taxon>
        <taxon>Astigmata</taxon>
        <taxon>Glycyphagoidea</taxon>
        <taxon>Echimyopodidae</taxon>
        <taxon>Blomia</taxon>
    </lineage>
</organism>
<dbReference type="InterPro" id="IPR026164">
    <property type="entry name" value="Int_cplx_su10"/>
</dbReference>
<dbReference type="GO" id="GO:0016180">
    <property type="term" value="P:snRNA processing"/>
    <property type="evidence" value="ECO:0007669"/>
    <property type="project" value="InterPro"/>
</dbReference>
<comment type="subcellular location">
    <subcellularLocation>
        <location evidence="1">Nucleus</location>
    </subcellularLocation>
</comment>
<evidence type="ECO:0000256" key="1">
    <source>
        <dbReference type="ARBA" id="ARBA00004123"/>
    </source>
</evidence>
<protein>
    <recommendedName>
        <fullName evidence="3">Integrator complex subunit 10</fullName>
    </recommendedName>
</protein>
<dbReference type="Proteomes" id="UP001142055">
    <property type="component" value="Chromosome 1"/>
</dbReference>
<accession>A0A9Q0MA58</accession>
<dbReference type="OMA" id="QYQWPYF"/>
<name>A0A9Q0MA58_BLOTA</name>
<keyword evidence="6" id="KW-1185">Reference proteome</keyword>
<keyword evidence="4" id="KW-0539">Nucleus</keyword>